<comment type="caution">
    <text evidence="2">The sequence shown here is derived from an EMBL/GenBank/DDBJ whole genome shotgun (WGS) entry which is preliminary data.</text>
</comment>
<evidence type="ECO:0000313" key="3">
    <source>
        <dbReference type="Proteomes" id="UP000823749"/>
    </source>
</evidence>
<feature type="compositionally biased region" description="Low complexity" evidence="1">
    <location>
        <begin position="106"/>
        <end position="137"/>
    </location>
</feature>
<sequence length="305" mass="32083">MMERLGAGDLISAYVQEQTGDTDADGMLLPNNSQKILLSLPSSVSAGILKPESLDSTLGVESSGLSKVIGPLLDSTKKNTAQNPPTLTQTVPHSLHSPVVTPLLKSPTLSNSPNTNLSTLNTTNPFSSSISSRSTPPTDNPTINLIAPFREVCPTHPISTSQTQTQTQNFAFSALSEGNILAGVGVHPVSPRSKDSIPQQKKRGRPAGSKSKTDRSKGVTIPRSVSAASTDVQSSTAPAPRVGEKRSSSMGETKSTDLDGNEVCSPSKRPRITGNVLADSDSIMDDPISTETVEDASRDWPQRGT</sequence>
<keyword evidence="3" id="KW-1185">Reference proteome</keyword>
<dbReference type="Proteomes" id="UP000823749">
    <property type="component" value="Chromosome 5"/>
</dbReference>
<feature type="region of interest" description="Disordered" evidence="1">
    <location>
        <begin position="184"/>
        <end position="305"/>
    </location>
</feature>
<name>A0AAV6K769_9ERIC</name>
<accession>A0AAV6K769</accession>
<dbReference type="AlphaFoldDB" id="A0AAV6K769"/>
<reference evidence="2" key="1">
    <citation type="submission" date="2020-08" db="EMBL/GenBank/DDBJ databases">
        <title>Plant Genome Project.</title>
        <authorList>
            <person name="Zhang R.-G."/>
        </authorList>
    </citation>
    <scope>NUCLEOTIDE SEQUENCE</scope>
    <source>
        <strain evidence="2">WSP0</strain>
        <tissue evidence="2">Leaf</tissue>
    </source>
</reference>
<protein>
    <submittedName>
        <fullName evidence="2">Uncharacterized protein</fullName>
    </submittedName>
</protein>
<proteinExistence type="predicted"/>
<feature type="compositionally biased region" description="Basic and acidic residues" evidence="1">
    <location>
        <begin position="295"/>
        <end position="305"/>
    </location>
</feature>
<gene>
    <name evidence="2" type="ORF">RHGRI_013878</name>
</gene>
<feature type="region of interest" description="Disordered" evidence="1">
    <location>
        <begin position="104"/>
        <end position="142"/>
    </location>
</feature>
<evidence type="ECO:0000313" key="2">
    <source>
        <dbReference type="EMBL" id="KAG5548320.1"/>
    </source>
</evidence>
<evidence type="ECO:0000256" key="1">
    <source>
        <dbReference type="SAM" id="MobiDB-lite"/>
    </source>
</evidence>
<dbReference type="EMBL" id="JACTNZ010000005">
    <property type="protein sequence ID" value="KAG5548320.1"/>
    <property type="molecule type" value="Genomic_DNA"/>
</dbReference>
<feature type="compositionally biased region" description="Polar residues" evidence="1">
    <location>
        <begin position="226"/>
        <end position="237"/>
    </location>
</feature>
<organism evidence="2 3">
    <name type="scientific">Rhododendron griersonianum</name>
    <dbReference type="NCBI Taxonomy" id="479676"/>
    <lineage>
        <taxon>Eukaryota</taxon>
        <taxon>Viridiplantae</taxon>
        <taxon>Streptophyta</taxon>
        <taxon>Embryophyta</taxon>
        <taxon>Tracheophyta</taxon>
        <taxon>Spermatophyta</taxon>
        <taxon>Magnoliopsida</taxon>
        <taxon>eudicotyledons</taxon>
        <taxon>Gunneridae</taxon>
        <taxon>Pentapetalae</taxon>
        <taxon>asterids</taxon>
        <taxon>Ericales</taxon>
        <taxon>Ericaceae</taxon>
        <taxon>Ericoideae</taxon>
        <taxon>Rhodoreae</taxon>
        <taxon>Rhododendron</taxon>
    </lineage>
</organism>